<organism evidence="1 2">
    <name type="scientific">Symbiodinium microadriaticum</name>
    <name type="common">Dinoflagellate</name>
    <name type="synonym">Zooxanthella microadriatica</name>
    <dbReference type="NCBI Taxonomy" id="2951"/>
    <lineage>
        <taxon>Eukaryota</taxon>
        <taxon>Sar</taxon>
        <taxon>Alveolata</taxon>
        <taxon>Dinophyceae</taxon>
        <taxon>Suessiales</taxon>
        <taxon>Symbiodiniaceae</taxon>
        <taxon>Symbiodinium</taxon>
    </lineage>
</organism>
<evidence type="ECO:0000313" key="1">
    <source>
        <dbReference type="EMBL" id="OLP75171.1"/>
    </source>
</evidence>
<accession>A0A1Q9BWW3</accession>
<dbReference type="EMBL" id="LSRX01002727">
    <property type="protein sequence ID" value="OLP75171.1"/>
    <property type="molecule type" value="Genomic_DNA"/>
</dbReference>
<dbReference type="Proteomes" id="UP000186817">
    <property type="component" value="Unassembled WGS sequence"/>
</dbReference>
<sequence length="166" mass="18364">MKLDHSIVDVYNAFKQREKDNKPSYASADSKVASADQLRKLAKLLRRAREAGVAEILKNMQIHDGNETWAAKWSTRVKINAACDNKHEFAAEQPPVAVQLRQALRVKDRLGEAGQQQEAHQCGAIRRKRAELKPISPELLSAAAAAKMELQSVIPGPDPAANESYL</sequence>
<proteinExistence type="predicted"/>
<protein>
    <submittedName>
        <fullName evidence="1">Uncharacterized protein</fullName>
    </submittedName>
</protein>
<gene>
    <name evidence="1" type="ORF">AK812_SmicGene45076</name>
</gene>
<dbReference type="AlphaFoldDB" id="A0A1Q9BWW3"/>
<reference evidence="1 2" key="1">
    <citation type="submission" date="2016-02" db="EMBL/GenBank/DDBJ databases">
        <title>Genome analysis of coral dinoflagellate symbionts highlights evolutionary adaptations to a symbiotic lifestyle.</title>
        <authorList>
            <person name="Aranda M."/>
            <person name="Li Y."/>
            <person name="Liew Y.J."/>
            <person name="Baumgarten S."/>
            <person name="Simakov O."/>
            <person name="Wilson M."/>
            <person name="Piel J."/>
            <person name="Ashoor H."/>
            <person name="Bougouffa S."/>
            <person name="Bajic V.B."/>
            <person name="Ryu T."/>
            <person name="Ravasi T."/>
            <person name="Bayer T."/>
            <person name="Micklem G."/>
            <person name="Kim H."/>
            <person name="Bhak J."/>
            <person name="Lajeunesse T.C."/>
            <person name="Voolstra C.R."/>
        </authorList>
    </citation>
    <scope>NUCLEOTIDE SEQUENCE [LARGE SCALE GENOMIC DNA]</scope>
    <source>
        <strain evidence="1 2">CCMP2467</strain>
    </source>
</reference>
<evidence type="ECO:0000313" key="2">
    <source>
        <dbReference type="Proteomes" id="UP000186817"/>
    </source>
</evidence>
<comment type="caution">
    <text evidence="1">The sequence shown here is derived from an EMBL/GenBank/DDBJ whole genome shotgun (WGS) entry which is preliminary data.</text>
</comment>
<dbReference type="OrthoDB" id="10267439at2759"/>
<feature type="non-terminal residue" evidence="1">
    <location>
        <position position="166"/>
    </location>
</feature>
<name>A0A1Q9BWW3_SYMMI</name>
<keyword evidence="2" id="KW-1185">Reference proteome</keyword>